<evidence type="ECO:0000256" key="2">
    <source>
        <dbReference type="PROSITE-ProRule" id="PRU00117"/>
    </source>
</evidence>
<dbReference type="SUPFAM" id="SSF68906">
    <property type="entry name" value="SAP domain"/>
    <property type="match status" value="1"/>
</dbReference>
<dbReference type="InParanoid" id="A0A096P7J9"/>
<dbReference type="GO" id="GO:0003723">
    <property type="term" value="F:RNA binding"/>
    <property type="evidence" value="ECO:0007669"/>
    <property type="project" value="UniProtKB-UniRule"/>
</dbReference>
<dbReference type="OrthoDB" id="196131at2759"/>
<dbReference type="CDD" id="cd00201">
    <property type="entry name" value="WW"/>
    <property type="match status" value="1"/>
</dbReference>
<protein>
    <submittedName>
        <fullName evidence="6">K Homology domain, type 1</fullName>
    </submittedName>
</protein>
<dbReference type="Gene3D" id="2.20.70.10">
    <property type="match status" value="1"/>
</dbReference>
<feature type="compositionally biased region" description="Acidic residues" evidence="3">
    <location>
        <begin position="65"/>
        <end position="82"/>
    </location>
</feature>
<dbReference type="InterPro" id="IPR004088">
    <property type="entry name" value="KH_dom_type_1"/>
</dbReference>
<feature type="domain" description="SAP" evidence="5">
    <location>
        <begin position="4"/>
        <end position="38"/>
    </location>
</feature>
<feature type="domain" description="WW" evidence="4">
    <location>
        <begin position="383"/>
        <end position="417"/>
    </location>
</feature>
<dbReference type="AlphaFoldDB" id="A0A096P7J9"/>
<dbReference type="PROSITE" id="PS50020">
    <property type="entry name" value="WW_DOMAIN_2"/>
    <property type="match status" value="1"/>
</dbReference>
<dbReference type="SMART" id="SM00456">
    <property type="entry name" value="WW"/>
    <property type="match status" value="1"/>
</dbReference>
<reference evidence="6 7" key="2">
    <citation type="journal article" date="2014" name="BMC Genomics">
        <title>An improved genome of the model marine alga Ostreococcus tauri unfolds by assessing Illumina de novo assemblies.</title>
        <authorList>
            <person name="Blanc-Mathieu R."/>
            <person name="Verhelst B."/>
            <person name="Derelle E."/>
            <person name="Rombauts S."/>
            <person name="Bouget F.Y."/>
            <person name="Carre I."/>
            <person name="Chateau A."/>
            <person name="Eyre-Walker A."/>
            <person name="Grimsley N."/>
            <person name="Moreau H."/>
            <person name="Piegu B."/>
            <person name="Rivals E."/>
            <person name="Schackwitz W."/>
            <person name="Van de Peer Y."/>
            <person name="Piganeau G."/>
        </authorList>
    </citation>
    <scope>NUCLEOTIDE SEQUENCE [LARGE SCALE GENOMIC DNA]</scope>
    <source>
        <strain evidence="7">OTTH 0595 / CCAP 157/2 / RCC745</strain>
    </source>
</reference>
<feature type="compositionally biased region" description="Acidic residues" evidence="3">
    <location>
        <begin position="43"/>
        <end position="59"/>
    </location>
</feature>
<sequence length="417" mass="44891">MTALTKMTVAQLKEALKARGLDVSGLKAALVARLEEAMAKDEDAAEEPAEEDAAEEEKEEATAEEKEDADEEYAPEDAGEDDVQAKADEMAEKAMAEHAASEKKRERSPEQDYAPPESQRARTENVGAGSDIVDGGLTRDGHNFAMYNLPNGEVRRDAPTQGNEGRIIGRGGSKIRELQDRFRVRITMNRPAGLAEVVGMLANVNDCCDEITRIVEDGNVREELERAGQPVPTGSFSSYGGQPMRGGAVGVGGGGPWSGYNERVPCEGQEGRIIGRGGENIRRVESQTGTRVRMNRQENVAEVYGTPQQCAEAVRMIQEYIHTAPQRGGGGFGSGYQQQGYGGGYQQQGYGQQAYGGGAYQQQGYGQQAYGQQAYGGAAPAGGPLPHGWEEVNPGNGGPVYYWNTVTNVTQYERPTN</sequence>
<dbReference type="InterPro" id="IPR001202">
    <property type="entry name" value="WW_dom"/>
</dbReference>
<evidence type="ECO:0000313" key="6">
    <source>
        <dbReference type="EMBL" id="CEF97028.1"/>
    </source>
</evidence>
<dbReference type="GeneID" id="9833160"/>
<evidence type="ECO:0000259" key="4">
    <source>
        <dbReference type="PROSITE" id="PS50020"/>
    </source>
</evidence>
<dbReference type="KEGG" id="ota:OT_ostta03g01190"/>
<evidence type="ECO:0000256" key="3">
    <source>
        <dbReference type="SAM" id="MobiDB-lite"/>
    </source>
</evidence>
<gene>
    <name evidence="6" type="ORF">OT_ostta03g01190</name>
</gene>
<dbReference type="PANTHER" id="PTHR10288">
    <property type="entry name" value="KH DOMAIN CONTAINING RNA BINDING PROTEIN"/>
    <property type="match status" value="1"/>
</dbReference>
<proteinExistence type="predicted"/>
<evidence type="ECO:0000256" key="1">
    <source>
        <dbReference type="ARBA" id="ARBA00022737"/>
    </source>
</evidence>
<name>A0A096P7J9_OSTTA</name>
<keyword evidence="2" id="KW-0694">RNA-binding</keyword>
<feature type="compositionally biased region" description="Basic and acidic residues" evidence="3">
    <location>
        <begin position="83"/>
        <end position="110"/>
    </location>
</feature>
<keyword evidence="7" id="KW-1185">Reference proteome</keyword>
<dbReference type="PROSITE" id="PS01159">
    <property type="entry name" value="WW_DOMAIN_1"/>
    <property type="match status" value="1"/>
</dbReference>
<reference evidence="7" key="1">
    <citation type="journal article" date="2006" name="Proc. Natl. Acad. Sci. U.S.A.">
        <title>Genome analysis of the smallest free-living eukaryote Ostreococcus tauri unveils many unique features.</title>
        <authorList>
            <person name="Derelle E."/>
            <person name="Ferraz C."/>
            <person name="Rombauts S."/>
            <person name="Rouze P."/>
            <person name="Worden A.Z."/>
            <person name="Robbens S."/>
            <person name="Partensky F."/>
            <person name="Degroeve S."/>
            <person name="Echeynie S."/>
            <person name="Cooke R."/>
            <person name="Saeys Y."/>
            <person name="Wuyts J."/>
            <person name="Jabbari K."/>
            <person name="Bowler C."/>
            <person name="Panaud O."/>
            <person name="Piegu B."/>
            <person name="Ball S.G."/>
            <person name="Ral J.-P."/>
            <person name="Bouget F.-Y."/>
            <person name="Piganeau G."/>
            <person name="De Baets B."/>
            <person name="Picard A."/>
            <person name="Delseny M."/>
            <person name="Demaille J."/>
            <person name="Van de Peer Y."/>
            <person name="Moreau H."/>
        </authorList>
    </citation>
    <scope>NUCLEOTIDE SEQUENCE [LARGE SCALE GENOMIC DNA]</scope>
    <source>
        <strain evidence="7">OTTH 0595 / CCAP 157/2 / RCC745</strain>
    </source>
</reference>
<dbReference type="Proteomes" id="UP000009170">
    <property type="component" value="Unassembled WGS sequence"/>
</dbReference>
<evidence type="ECO:0000259" key="5">
    <source>
        <dbReference type="PROSITE" id="PS50800"/>
    </source>
</evidence>
<organism evidence="6 7">
    <name type="scientific">Ostreococcus tauri</name>
    <name type="common">Marine green alga</name>
    <dbReference type="NCBI Taxonomy" id="70448"/>
    <lineage>
        <taxon>Eukaryota</taxon>
        <taxon>Viridiplantae</taxon>
        <taxon>Chlorophyta</taxon>
        <taxon>Mamiellophyceae</taxon>
        <taxon>Mamiellales</taxon>
        <taxon>Bathycoccaceae</taxon>
        <taxon>Ostreococcus</taxon>
    </lineage>
</organism>
<dbReference type="SUPFAM" id="SSF51045">
    <property type="entry name" value="WW domain"/>
    <property type="match status" value="1"/>
</dbReference>
<dbReference type="PROSITE" id="PS50800">
    <property type="entry name" value="SAP"/>
    <property type="match status" value="1"/>
</dbReference>
<dbReference type="PROSITE" id="PS50084">
    <property type="entry name" value="KH_TYPE_1"/>
    <property type="match status" value="2"/>
</dbReference>
<comment type="caution">
    <text evidence="6">The sequence shown here is derived from an EMBL/GenBank/DDBJ whole genome shotgun (WGS) entry which is preliminary data.</text>
</comment>
<feature type="region of interest" description="Disordered" evidence="3">
    <location>
        <begin position="38"/>
        <end position="137"/>
    </location>
</feature>
<dbReference type="InterPro" id="IPR004087">
    <property type="entry name" value="KH_dom"/>
</dbReference>
<dbReference type="InterPro" id="IPR036361">
    <property type="entry name" value="SAP_dom_sf"/>
</dbReference>
<dbReference type="SMART" id="SM00322">
    <property type="entry name" value="KH"/>
    <property type="match status" value="2"/>
</dbReference>
<dbReference type="Gene3D" id="1.10.720.30">
    <property type="entry name" value="SAP domain"/>
    <property type="match status" value="1"/>
</dbReference>
<dbReference type="InterPro" id="IPR036612">
    <property type="entry name" value="KH_dom_type_1_sf"/>
</dbReference>
<dbReference type="Pfam" id="PF02037">
    <property type="entry name" value="SAP"/>
    <property type="match status" value="1"/>
</dbReference>
<dbReference type="RefSeq" id="XP_022838442.1">
    <property type="nucleotide sequence ID" value="XM_022984706.1"/>
</dbReference>
<dbReference type="Pfam" id="PF00013">
    <property type="entry name" value="KH_1"/>
    <property type="match status" value="2"/>
</dbReference>
<dbReference type="EMBL" id="CAID01000003">
    <property type="protein sequence ID" value="CEF97028.1"/>
    <property type="molecule type" value="Genomic_DNA"/>
</dbReference>
<dbReference type="CDD" id="cd00105">
    <property type="entry name" value="KH-I"/>
    <property type="match status" value="1"/>
</dbReference>
<accession>A0A096P7J9</accession>
<dbReference type="InterPro" id="IPR003034">
    <property type="entry name" value="SAP_dom"/>
</dbReference>
<evidence type="ECO:0000313" key="7">
    <source>
        <dbReference type="Proteomes" id="UP000009170"/>
    </source>
</evidence>
<dbReference type="SUPFAM" id="SSF54791">
    <property type="entry name" value="Eukaryotic type KH-domain (KH-domain type I)"/>
    <property type="match status" value="2"/>
</dbReference>
<dbReference type="SMART" id="SM00513">
    <property type="entry name" value="SAP"/>
    <property type="match status" value="1"/>
</dbReference>
<dbReference type="Gene3D" id="3.30.1370.10">
    <property type="entry name" value="K Homology domain, type 1"/>
    <property type="match status" value="2"/>
</dbReference>
<keyword evidence="1" id="KW-0677">Repeat</keyword>
<dbReference type="InterPro" id="IPR036020">
    <property type="entry name" value="WW_dom_sf"/>
</dbReference>